<comment type="subcellular location">
    <subcellularLocation>
        <location evidence="1">Endomembrane system</location>
        <topology evidence="1">Multi-pass membrane protein</topology>
    </subcellularLocation>
</comment>
<dbReference type="InterPro" id="IPR004316">
    <property type="entry name" value="SWEET_rpt"/>
</dbReference>
<keyword evidence="12" id="KW-1185">Reference proteome</keyword>
<dbReference type="PANTHER" id="PTHR10791">
    <property type="entry name" value="RAG1-ACTIVATING PROTEIN 1"/>
    <property type="match status" value="1"/>
</dbReference>
<protein>
    <submittedName>
        <fullName evidence="11">Multitransmembrane protein</fullName>
    </submittedName>
</protein>
<feature type="transmembrane region" description="Helical" evidence="10">
    <location>
        <begin position="144"/>
        <end position="165"/>
    </location>
</feature>
<dbReference type="EMBL" id="NKXS01005810">
    <property type="protein sequence ID" value="PIN02701.1"/>
    <property type="molecule type" value="Genomic_DNA"/>
</dbReference>
<keyword evidence="5 10" id="KW-0812">Transmembrane</keyword>
<evidence type="ECO:0000256" key="8">
    <source>
        <dbReference type="ARBA" id="ARBA00023136"/>
    </source>
</evidence>
<evidence type="ECO:0000313" key="12">
    <source>
        <dbReference type="Proteomes" id="UP000231279"/>
    </source>
</evidence>
<dbReference type="FunFam" id="1.20.1280.290:FF:000001">
    <property type="entry name" value="Bidirectional sugar transporter SWEET"/>
    <property type="match status" value="1"/>
</dbReference>
<dbReference type="FunFam" id="1.20.1280.290:FF:000002">
    <property type="entry name" value="Bidirectional sugar transporter SWEET"/>
    <property type="match status" value="1"/>
</dbReference>
<comment type="caution">
    <text evidence="11">The sequence shown here is derived from an EMBL/GenBank/DDBJ whole genome shotgun (WGS) entry which is preliminary data.</text>
</comment>
<feature type="transmembrane region" description="Helical" evidence="10">
    <location>
        <begin position="171"/>
        <end position="193"/>
    </location>
</feature>
<evidence type="ECO:0000256" key="1">
    <source>
        <dbReference type="ARBA" id="ARBA00004127"/>
    </source>
</evidence>
<dbReference type="AlphaFoldDB" id="A0A2G9GBN9"/>
<keyword evidence="3" id="KW-0813">Transport</keyword>
<evidence type="ECO:0000256" key="6">
    <source>
        <dbReference type="ARBA" id="ARBA00022737"/>
    </source>
</evidence>
<evidence type="ECO:0000256" key="4">
    <source>
        <dbReference type="ARBA" id="ARBA00022597"/>
    </source>
</evidence>
<evidence type="ECO:0000313" key="11">
    <source>
        <dbReference type="EMBL" id="PIN02701.1"/>
    </source>
</evidence>
<keyword evidence="8 10" id="KW-0472">Membrane</keyword>
<evidence type="ECO:0000256" key="9">
    <source>
        <dbReference type="SAM" id="MobiDB-lite"/>
    </source>
</evidence>
<reference evidence="12" key="1">
    <citation type="journal article" date="2018" name="Gigascience">
        <title>Genome assembly of the Pink Ipe (Handroanthus impetiginosus, Bignoniaceae), a highly valued, ecologically keystone Neotropical timber forest tree.</title>
        <authorList>
            <person name="Silva-Junior O.B."/>
            <person name="Grattapaglia D."/>
            <person name="Novaes E."/>
            <person name="Collevatti R.G."/>
        </authorList>
    </citation>
    <scope>NUCLEOTIDE SEQUENCE [LARGE SCALE GENOMIC DNA]</scope>
    <source>
        <strain evidence="12">cv. UFG-1</strain>
    </source>
</reference>
<dbReference type="Proteomes" id="UP000231279">
    <property type="component" value="Unassembled WGS sequence"/>
</dbReference>
<evidence type="ECO:0000256" key="7">
    <source>
        <dbReference type="ARBA" id="ARBA00022989"/>
    </source>
</evidence>
<evidence type="ECO:0000256" key="3">
    <source>
        <dbReference type="ARBA" id="ARBA00022448"/>
    </source>
</evidence>
<feature type="transmembrane region" description="Helical" evidence="10">
    <location>
        <begin position="112"/>
        <end position="132"/>
    </location>
</feature>
<proteinExistence type="inferred from homology"/>
<dbReference type="GO" id="GO:0051260">
    <property type="term" value="P:protein homooligomerization"/>
    <property type="evidence" value="ECO:0007669"/>
    <property type="project" value="UniProtKB-ARBA"/>
</dbReference>
<dbReference type="GO" id="GO:0012505">
    <property type="term" value="C:endomembrane system"/>
    <property type="evidence" value="ECO:0007669"/>
    <property type="project" value="UniProtKB-SubCell"/>
</dbReference>
<dbReference type="GO" id="GO:0016020">
    <property type="term" value="C:membrane"/>
    <property type="evidence" value="ECO:0007669"/>
    <property type="project" value="InterPro"/>
</dbReference>
<keyword evidence="7 10" id="KW-1133">Transmembrane helix</keyword>
<evidence type="ECO:0000256" key="5">
    <source>
        <dbReference type="ARBA" id="ARBA00022692"/>
    </source>
</evidence>
<feature type="region of interest" description="Disordered" evidence="9">
    <location>
        <begin position="204"/>
        <end position="225"/>
    </location>
</feature>
<dbReference type="InterPro" id="IPR047664">
    <property type="entry name" value="SWEET"/>
</dbReference>
<name>A0A2G9GBN9_9LAMI</name>
<gene>
    <name evidence="11" type="ORF">CDL12_24775</name>
</gene>
<dbReference type="STRING" id="429701.A0A2G9GBN9"/>
<dbReference type="PANTHER" id="PTHR10791:SF236">
    <property type="entry name" value="BIDIRECTIONAL SUGAR TRANSPORTER SWEET8"/>
    <property type="match status" value="1"/>
</dbReference>
<sequence>MFLSPSPTFWRIIKKKSTEAFHPYPYLACVMNCSLWIFYGLPMVHPDSTLVVTINSAGLFLELCYLSIFFFYTTKKNRWIIILMLLVEAVVLAVLVVITLVCFHTHHDRSMFVGIVCVVFGIVMYASPLSIIRKVIRTKSAEFMPFWLCLAGFLNGVVWFIYANLKSFDLYIATGNGIGGLLGFFQLCVYGYYTLTASRRASEQTDAKPGDVQLTNNAPTKRPPV</sequence>
<feature type="transmembrane region" description="Helical" evidence="10">
    <location>
        <begin position="21"/>
        <end position="39"/>
    </location>
</feature>
<dbReference type="Gene3D" id="1.20.1280.290">
    <property type="match status" value="2"/>
</dbReference>
<feature type="transmembrane region" description="Helical" evidence="10">
    <location>
        <begin position="51"/>
        <end position="72"/>
    </location>
</feature>
<keyword evidence="4" id="KW-0762">Sugar transport</keyword>
<accession>A0A2G9GBN9</accession>
<dbReference type="OrthoDB" id="409725at2759"/>
<evidence type="ECO:0000256" key="2">
    <source>
        <dbReference type="ARBA" id="ARBA00007809"/>
    </source>
</evidence>
<keyword evidence="6" id="KW-0677">Repeat</keyword>
<organism evidence="11 12">
    <name type="scientific">Handroanthus impetiginosus</name>
    <dbReference type="NCBI Taxonomy" id="429701"/>
    <lineage>
        <taxon>Eukaryota</taxon>
        <taxon>Viridiplantae</taxon>
        <taxon>Streptophyta</taxon>
        <taxon>Embryophyta</taxon>
        <taxon>Tracheophyta</taxon>
        <taxon>Spermatophyta</taxon>
        <taxon>Magnoliopsida</taxon>
        <taxon>eudicotyledons</taxon>
        <taxon>Gunneridae</taxon>
        <taxon>Pentapetalae</taxon>
        <taxon>asterids</taxon>
        <taxon>lamiids</taxon>
        <taxon>Lamiales</taxon>
        <taxon>Bignoniaceae</taxon>
        <taxon>Crescentiina</taxon>
        <taxon>Tabebuia alliance</taxon>
        <taxon>Handroanthus</taxon>
    </lineage>
</organism>
<dbReference type="Pfam" id="PF03083">
    <property type="entry name" value="MtN3_slv"/>
    <property type="match status" value="2"/>
</dbReference>
<evidence type="ECO:0000256" key="10">
    <source>
        <dbReference type="SAM" id="Phobius"/>
    </source>
</evidence>
<feature type="transmembrane region" description="Helical" evidence="10">
    <location>
        <begin position="79"/>
        <end position="106"/>
    </location>
</feature>
<dbReference type="GO" id="GO:0051119">
    <property type="term" value="F:sugar transmembrane transporter activity"/>
    <property type="evidence" value="ECO:0007669"/>
    <property type="project" value="InterPro"/>
</dbReference>
<comment type="similarity">
    <text evidence="2">Belongs to the SWEET sugar transporter family.</text>
</comment>